<dbReference type="Pfam" id="PF07910">
    <property type="entry name" value="Peptidase_C78"/>
    <property type="match status" value="1"/>
</dbReference>
<dbReference type="GO" id="GO:0016787">
    <property type="term" value="F:hydrolase activity"/>
    <property type="evidence" value="ECO:0007669"/>
    <property type="project" value="UniProtKB-KW"/>
</dbReference>
<gene>
    <name evidence="4" type="ORF">B0H15DRAFT_837739</name>
</gene>
<keyword evidence="5" id="KW-1185">Reference proteome</keyword>
<name>A0AAD6U4C1_9AGAR</name>
<comment type="caution">
    <text evidence="4">The sequence shown here is derived from an EMBL/GenBank/DDBJ whole genome shotgun (WGS) entry which is preliminary data.</text>
</comment>
<protein>
    <submittedName>
        <fullName evidence="4">Peptidase family C78-domain-containing protein</fullName>
    </submittedName>
</protein>
<evidence type="ECO:0000256" key="2">
    <source>
        <dbReference type="SAM" id="MobiDB-lite"/>
    </source>
</evidence>
<reference evidence="4" key="1">
    <citation type="submission" date="2023-03" db="EMBL/GenBank/DDBJ databases">
        <title>Massive genome expansion in bonnet fungi (Mycena s.s.) driven by repeated elements and novel gene families across ecological guilds.</title>
        <authorList>
            <consortium name="Lawrence Berkeley National Laboratory"/>
            <person name="Harder C.B."/>
            <person name="Miyauchi S."/>
            <person name="Viragh M."/>
            <person name="Kuo A."/>
            <person name="Thoen E."/>
            <person name="Andreopoulos B."/>
            <person name="Lu D."/>
            <person name="Skrede I."/>
            <person name="Drula E."/>
            <person name="Henrissat B."/>
            <person name="Morin E."/>
            <person name="Kohler A."/>
            <person name="Barry K."/>
            <person name="LaButti K."/>
            <person name="Morin E."/>
            <person name="Salamov A."/>
            <person name="Lipzen A."/>
            <person name="Mereny Z."/>
            <person name="Hegedus B."/>
            <person name="Baldrian P."/>
            <person name="Stursova M."/>
            <person name="Weitz H."/>
            <person name="Taylor A."/>
            <person name="Grigoriev I.V."/>
            <person name="Nagy L.G."/>
            <person name="Martin F."/>
            <person name="Kauserud H."/>
        </authorList>
    </citation>
    <scope>NUCLEOTIDE SEQUENCE</scope>
    <source>
        <strain evidence="4">CBHHK173m</strain>
    </source>
</reference>
<evidence type="ECO:0000256" key="1">
    <source>
        <dbReference type="ARBA" id="ARBA00022801"/>
    </source>
</evidence>
<evidence type="ECO:0000313" key="5">
    <source>
        <dbReference type="Proteomes" id="UP001222325"/>
    </source>
</evidence>
<feature type="compositionally biased region" description="Basic and acidic residues" evidence="2">
    <location>
        <begin position="394"/>
        <end position="412"/>
    </location>
</feature>
<feature type="domain" description="UFSP1/2/DUB catalytic" evidence="3">
    <location>
        <begin position="131"/>
        <end position="327"/>
    </location>
</feature>
<dbReference type="EMBL" id="JARJCN010000022">
    <property type="protein sequence ID" value="KAJ7090237.1"/>
    <property type="molecule type" value="Genomic_DNA"/>
</dbReference>
<evidence type="ECO:0000259" key="3">
    <source>
        <dbReference type="Pfam" id="PF07910"/>
    </source>
</evidence>
<feature type="compositionally biased region" description="Low complexity" evidence="2">
    <location>
        <begin position="350"/>
        <end position="375"/>
    </location>
</feature>
<dbReference type="Proteomes" id="UP001222325">
    <property type="component" value="Unassembled WGS sequence"/>
</dbReference>
<accession>A0AAD6U4C1</accession>
<dbReference type="InterPro" id="IPR012462">
    <property type="entry name" value="UFSP1/2_DUB_cat"/>
</dbReference>
<feature type="region of interest" description="Disordered" evidence="2">
    <location>
        <begin position="44"/>
        <end position="75"/>
    </location>
</feature>
<sequence length="488" mass="54410">MSYTLGGGRIQGPEKTSMQCQLCSAKLEHLTVFERELHYNKHFNDEPQASSSSKPLDEPKAPASESAPTSSKWKWKDWQAHKGQDQWWHPAQSVKPPRNFTPGLIPLLKTHLNKSHAAGNTRRATLCYDRAVLINREVWDAGWGCGYRNYMMACAALMDQPFQPMYFPLLDHPTPPSVRNLQQWIEDAWKAGFDPEGARQLKQLVGTRKWIGTSDVQVAFTSRGIPSKLVDFDMKTSARGAHILTDWVVEYFSQPHGFVDSDKVVKDLQPRTVNDVLFGAAPVTVTSRMPLILQHDGHSRTIVGFEVNKTGNVNLLMFDPSRLPNERLRQAGLDRFASMQTSSLTNAVASSSTNAATTSSANITTASSAKRSATSMLLTNPVPLKRSRAYNQGERSHGDSDDEVEIVHDSRDQNTPGRGRSFSMHDPTKADKTDMLSTPDTLKFFRVDPQKLVKKKAYQILYFPMGAPLSDAEVSAARGMNIYGEMIS</sequence>
<feature type="region of interest" description="Disordered" evidence="2">
    <location>
        <begin position="350"/>
        <end position="435"/>
    </location>
</feature>
<organism evidence="4 5">
    <name type="scientific">Mycena belliarum</name>
    <dbReference type="NCBI Taxonomy" id="1033014"/>
    <lineage>
        <taxon>Eukaryota</taxon>
        <taxon>Fungi</taxon>
        <taxon>Dikarya</taxon>
        <taxon>Basidiomycota</taxon>
        <taxon>Agaricomycotina</taxon>
        <taxon>Agaricomycetes</taxon>
        <taxon>Agaricomycetidae</taxon>
        <taxon>Agaricales</taxon>
        <taxon>Marasmiineae</taxon>
        <taxon>Mycenaceae</taxon>
        <taxon>Mycena</taxon>
    </lineage>
</organism>
<proteinExistence type="predicted"/>
<keyword evidence="1" id="KW-0378">Hydrolase</keyword>
<dbReference type="Gene3D" id="3.90.70.130">
    <property type="match status" value="1"/>
</dbReference>
<dbReference type="AlphaFoldDB" id="A0AAD6U4C1"/>
<evidence type="ECO:0000313" key="4">
    <source>
        <dbReference type="EMBL" id="KAJ7090237.1"/>
    </source>
</evidence>